<dbReference type="Proteomes" id="UP000703893">
    <property type="component" value="Unassembled WGS sequence"/>
</dbReference>
<dbReference type="AlphaFoldDB" id="A0A937X7U1"/>
<organism evidence="1 2">
    <name type="scientific">Candidatus Tanganyikabacteria bacterium</name>
    <dbReference type="NCBI Taxonomy" id="2961651"/>
    <lineage>
        <taxon>Bacteria</taxon>
        <taxon>Bacillati</taxon>
        <taxon>Candidatus Sericytochromatia</taxon>
        <taxon>Candidatus Tanganyikabacteria</taxon>
    </lineage>
</organism>
<evidence type="ECO:0000313" key="1">
    <source>
        <dbReference type="EMBL" id="MBM3275905.1"/>
    </source>
</evidence>
<proteinExistence type="predicted"/>
<gene>
    <name evidence="1" type="ORF">FJZ00_12185</name>
</gene>
<evidence type="ECO:0000313" key="2">
    <source>
        <dbReference type="Proteomes" id="UP000703893"/>
    </source>
</evidence>
<protein>
    <submittedName>
        <fullName evidence="1">Uncharacterized protein</fullName>
    </submittedName>
</protein>
<dbReference type="EMBL" id="VGJX01000773">
    <property type="protein sequence ID" value="MBM3275905.1"/>
    <property type="molecule type" value="Genomic_DNA"/>
</dbReference>
<reference evidence="1 2" key="1">
    <citation type="submission" date="2019-03" db="EMBL/GenBank/DDBJ databases">
        <title>Lake Tanganyika Metagenome-Assembled Genomes (MAGs).</title>
        <authorList>
            <person name="Tran P."/>
        </authorList>
    </citation>
    <scope>NUCLEOTIDE SEQUENCE [LARGE SCALE GENOMIC DNA]</scope>
    <source>
        <strain evidence="1">K_DeepCast_65m_m2_236</strain>
    </source>
</reference>
<name>A0A937X7U1_9BACT</name>
<accession>A0A937X7U1</accession>
<sequence>MNANGIYFNTYGPDPDVGAAVRSMTHTRLYFNRSANYYNLVGFMSEDSRGNRRLVYQTSDRYGVFTNFVPGATYSPYSSSGARNAVQAGMWQASGNYWHFDWWGPDGLNVGLDAYNYDAGTGPNGAHVGAEGWGGCPNAYPANYAWSWLYRSRANGSWYYMPAGRNATWGNTPTWSLFGSIANGGNISFGTTSCP</sequence>
<comment type="caution">
    <text evidence="1">The sequence shown here is derived from an EMBL/GenBank/DDBJ whole genome shotgun (WGS) entry which is preliminary data.</text>
</comment>